<reference evidence="2 3" key="1">
    <citation type="submission" date="2020-11" db="EMBL/GenBank/DDBJ databases">
        <authorList>
            <person name="Kim M.K."/>
        </authorList>
    </citation>
    <scope>NUCLEOTIDE SEQUENCE [LARGE SCALE GENOMIC DNA]</scope>
    <source>
        <strain evidence="2 3">BT662</strain>
    </source>
</reference>
<feature type="signal peptide" evidence="1">
    <location>
        <begin position="1"/>
        <end position="25"/>
    </location>
</feature>
<name>A0ABS0I5T4_9BACT</name>
<organism evidence="2 3">
    <name type="scientific">Hymenobacter ruricola</name>
    <dbReference type="NCBI Taxonomy" id="2791023"/>
    <lineage>
        <taxon>Bacteria</taxon>
        <taxon>Pseudomonadati</taxon>
        <taxon>Bacteroidota</taxon>
        <taxon>Cytophagia</taxon>
        <taxon>Cytophagales</taxon>
        <taxon>Hymenobacteraceae</taxon>
        <taxon>Hymenobacter</taxon>
    </lineage>
</organism>
<sequence length="511" mass="54614">MKHTYHWGRPLLAALLLFCGLGARAQQAWRPFRPGLIYSYEVPGATSSGHFATLGVYTLRLDSAYVTASGDSVWAFNRVMRDVSGHTPGNSNASRFRKSRNNLFGQRLLWQPGSWEYTLETVTEGTAQVGTALRLRPRAAVASSWVANASLGLNATLTSRGLQTVNGQLDTVATITFSTGPVVRLSRRFGLLEGPQWLALSGTPQQWVATQLPAPLSQTLYSPLRLVDLQPGDELGYRFDGSIVMQVPCSWSRSLSRILTRRQTNDSLVYTYMVQSRNENSGAPGCGTPAGVTYSSIGTGRWAFSLTTGRSNQFPDLPMLTGEYRLSGAGSVSMSRGIVQLQPGGSGCGGNQLLAYEQLFSVGPQNGNGVFGPIVDLFAQTYFSASLGLGVDLRGETYLAYYRRTRNGTTTTCGSPLAFVNLLPTRAAQGAAVAALHPNPATESATLTLAQPARAGHTLRLTDALGRTVWSAPVPAGQTAVAVPLAGQPAGLYLLHLSGAEASGTWKLVHE</sequence>
<gene>
    <name evidence="2" type="ORF">I2H31_14135</name>
</gene>
<keyword evidence="1" id="KW-0732">Signal</keyword>
<evidence type="ECO:0000313" key="2">
    <source>
        <dbReference type="EMBL" id="MBF9222244.1"/>
    </source>
</evidence>
<feature type="chain" id="PRO_5045283096" evidence="1">
    <location>
        <begin position="26"/>
        <end position="511"/>
    </location>
</feature>
<protein>
    <submittedName>
        <fullName evidence="2">T9SS type A sorting domain-containing protein</fullName>
    </submittedName>
</protein>
<comment type="caution">
    <text evidence="2">The sequence shown here is derived from an EMBL/GenBank/DDBJ whole genome shotgun (WGS) entry which is preliminary data.</text>
</comment>
<proteinExistence type="predicted"/>
<evidence type="ECO:0000313" key="3">
    <source>
        <dbReference type="Proteomes" id="UP000618931"/>
    </source>
</evidence>
<dbReference type="Proteomes" id="UP000618931">
    <property type="component" value="Unassembled WGS sequence"/>
</dbReference>
<dbReference type="RefSeq" id="WP_196293686.1">
    <property type="nucleotide sequence ID" value="NZ_JADQDM010000006.1"/>
</dbReference>
<keyword evidence="3" id="KW-1185">Reference proteome</keyword>
<evidence type="ECO:0000256" key="1">
    <source>
        <dbReference type="SAM" id="SignalP"/>
    </source>
</evidence>
<accession>A0ABS0I5T4</accession>
<dbReference type="EMBL" id="JADQDM010000006">
    <property type="protein sequence ID" value="MBF9222244.1"/>
    <property type="molecule type" value="Genomic_DNA"/>
</dbReference>